<evidence type="ECO:0000256" key="1">
    <source>
        <dbReference type="SAM" id="MobiDB-lite"/>
    </source>
</evidence>
<sequence length="276" mass="31202">MGEKRKQVLVPTQPKKRGYITWNSQMDALLISVLYNQVGQGNKGDGDWKPQAYQAVVDEVRNKLDVCVTTKNVRNRVKIWRKHYGIIMEIRTQTKFKWDEERKMVVVLIEDMAEWMTYAQANPAAASYSNKYIEHWDDISILLGPDRAVGDGGEHHEEGATMMDDEACDGASSSVDTTSTSSKKKQKSDSLAEAVTRVADTLKSYVEARLKATPTLGGKEVYDEVSKVVGILRPQVLKAVNMFVEAPLKFQVLKDLPDDEKLDWILLCLDERSRAF</sequence>
<dbReference type="Pfam" id="PF12776">
    <property type="entry name" value="Myb_DNA-bind_3"/>
    <property type="match status" value="1"/>
</dbReference>
<dbReference type="InterPro" id="IPR024752">
    <property type="entry name" value="Myb/SANT-like_dom"/>
</dbReference>
<proteinExistence type="predicted"/>
<keyword evidence="4" id="KW-1185">Reference proteome</keyword>
<evidence type="ECO:0000313" key="3">
    <source>
        <dbReference type="EMBL" id="KAK9667296.1"/>
    </source>
</evidence>
<evidence type="ECO:0000313" key="4">
    <source>
        <dbReference type="Proteomes" id="UP001443914"/>
    </source>
</evidence>
<feature type="region of interest" description="Disordered" evidence="1">
    <location>
        <begin position="163"/>
        <end position="190"/>
    </location>
</feature>
<feature type="compositionally biased region" description="Low complexity" evidence="1">
    <location>
        <begin position="172"/>
        <end position="181"/>
    </location>
</feature>
<dbReference type="EMBL" id="JBDFQZ010000014">
    <property type="protein sequence ID" value="KAK9667296.1"/>
    <property type="molecule type" value="Genomic_DNA"/>
</dbReference>
<dbReference type="Proteomes" id="UP001443914">
    <property type="component" value="Unassembled WGS sequence"/>
</dbReference>
<dbReference type="PANTHER" id="PTHR46929">
    <property type="entry name" value="EXPRESSED PROTEIN"/>
    <property type="match status" value="1"/>
</dbReference>
<gene>
    <name evidence="3" type="ORF">RND81_14G246100</name>
</gene>
<name>A0AAW1GU90_SAPOF</name>
<dbReference type="PANTHER" id="PTHR46929:SF3">
    <property type="entry name" value="MYB_SANT-LIKE DOMAIN-CONTAINING PROTEIN"/>
    <property type="match status" value="1"/>
</dbReference>
<accession>A0AAW1GU90</accession>
<protein>
    <recommendedName>
        <fullName evidence="2">Myb/SANT-like domain-containing protein</fullName>
    </recommendedName>
</protein>
<feature type="domain" description="Myb/SANT-like" evidence="2">
    <location>
        <begin position="21"/>
        <end position="107"/>
    </location>
</feature>
<reference evidence="3" key="1">
    <citation type="submission" date="2024-03" db="EMBL/GenBank/DDBJ databases">
        <title>WGS assembly of Saponaria officinalis var. Norfolk2.</title>
        <authorList>
            <person name="Jenkins J."/>
            <person name="Shu S."/>
            <person name="Grimwood J."/>
            <person name="Barry K."/>
            <person name="Goodstein D."/>
            <person name="Schmutz J."/>
            <person name="Leebens-Mack J."/>
            <person name="Osbourn A."/>
        </authorList>
    </citation>
    <scope>NUCLEOTIDE SEQUENCE [LARGE SCALE GENOMIC DNA]</scope>
    <source>
        <strain evidence="3">JIC</strain>
    </source>
</reference>
<dbReference type="AlphaFoldDB" id="A0AAW1GU90"/>
<evidence type="ECO:0000259" key="2">
    <source>
        <dbReference type="Pfam" id="PF12776"/>
    </source>
</evidence>
<organism evidence="3 4">
    <name type="scientific">Saponaria officinalis</name>
    <name type="common">Common soapwort</name>
    <name type="synonym">Lychnis saponaria</name>
    <dbReference type="NCBI Taxonomy" id="3572"/>
    <lineage>
        <taxon>Eukaryota</taxon>
        <taxon>Viridiplantae</taxon>
        <taxon>Streptophyta</taxon>
        <taxon>Embryophyta</taxon>
        <taxon>Tracheophyta</taxon>
        <taxon>Spermatophyta</taxon>
        <taxon>Magnoliopsida</taxon>
        <taxon>eudicotyledons</taxon>
        <taxon>Gunneridae</taxon>
        <taxon>Pentapetalae</taxon>
        <taxon>Caryophyllales</taxon>
        <taxon>Caryophyllaceae</taxon>
        <taxon>Caryophylleae</taxon>
        <taxon>Saponaria</taxon>
    </lineage>
</organism>
<comment type="caution">
    <text evidence="3">The sequence shown here is derived from an EMBL/GenBank/DDBJ whole genome shotgun (WGS) entry which is preliminary data.</text>
</comment>